<organism evidence="1 2">
    <name type="scientific">Lysinibacillus fusiformis</name>
    <dbReference type="NCBI Taxonomy" id="28031"/>
    <lineage>
        <taxon>Bacteria</taxon>
        <taxon>Bacillati</taxon>
        <taxon>Bacillota</taxon>
        <taxon>Bacilli</taxon>
        <taxon>Bacillales</taxon>
        <taxon>Bacillaceae</taxon>
        <taxon>Lysinibacillus</taxon>
    </lineage>
</organism>
<reference evidence="1 2" key="1">
    <citation type="submission" date="2016-10" db="EMBL/GenBank/DDBJ databases">
        <authorList>
            <person name="Varghese N."/>
            <person name="Submissions S."/>
        </authorList>
    </citation>
    <scope>NUCLEOTIDE SEQUENCE [LARGE SCALE GENOMIC DNA]</scope>
    <source>
        <strain evidence="1 2">TC-13</strain>
    </source>
</reference>
<dbReference type="AlphaFoldDB" id="A0A1H9CEW1"/>
<proteinExistence type="predicted"/>
<name>A0A1H9CEW1_9BACI</name>
<evidence type="ECO:0000313" key="1">
    <source>
        <dbReference type="EMBL" id="SEP99726.1"/>
    </source>
</evidence>
<comment type="caution">
    <text evidence="1">The sequence shown here is derived from an EMBL/GenBank/DDBJ whole genome shotgun (WGS) entry which is preliminary data.</text>
</comment>
<dbReference type="EMBL" id="FOEL01000003">
    <property type="protein sequence ID" value="SEP99726.1"/>
    <property type="molecule type" value="Genomic_DNA"/>
</dbReference>
<accession>A0A1H9CEW1</accession>
<protein>
    <submittedName>
        <fullName evidence="1">Uncharacterized protein</fullName>
    </submittedName>
</protein>
<gene>
    <name evidence="1" type="ORF">SAMN02787113_00836</name>
</gene>
<dbReference type="Proteomes" id="UP000199410">
    <property type="component" value="Unassembled WGS sequence"/>
</dbReference>
<sequence length="104" mass="12296">MDIFIASNRQLPIRYYVQEAVWIRRGGSTKLPDLTLPFFVEVEINSHYNLSIIRDYIIDFQKQYKQTEIQILIKNTAFLAAMQDMLASHEQPHHAITIYPLWTN</sequence>
<evidence type="ECO:0000313" key="2">
    <source>
        <dbReference type="Proteomes" id="UP000199410"/>
    </source>
</evidence>
<dbReference type="RefSeq" id="WP_008174498.1">
    <property type="nucleotide sequence ID" value="NZ_BJOM01000042.1"/>
</dbReference>